<dbReference type="Pfam" id="PF18962">
    <property type="entry name" value="Por_Secre_tail"/>
    <property type="match status" value="1"/>
</dbReference>
<dbReference type="Proteomes" id="UP000198510">
    <property type="component" value="Unassembled WGS sequence"/>
</dbReference>
<evidence type="ECO:0000259" key="3">
    <source>
        <dbReference type="Pfam" id="PF18962"/>
    </source>
</evidence>
<dbReference type="InterPro" id="IPR024339">
    <property type="entry name" value="DUF3836"/>
</dbReference>
<feature type="signal peptide" evidence="2">
    <location>
        <begin position="1"/>
        <end position="19"/>
    </location>
</feature>
<evidence type="ECO:0000313" key="5">
    <source>
        <dbReference type="Proteomes" id="UP000198510"/>
    </source>
</evidence>
<keyword evidence="2" id="KW-0732">Signal</keyword>
<protein>
    <submittedName>
        <fullName evidence="4">Por secretion system C-terminal sorting domain-containing protein</fullName>
    </submittedName>
</protein>
<feature type="domain" description="Secretion system C-terminal sorting" evidence="3">
    <location>
        <begin position="371"/>
        <end position="441"/>
    </location>
</feature>
<evidence type="ECO:0000256" key="2">
    <source>
        <dbReference type="SAM" id="SignalP"/>
    </source>
</evidence>
<evidence type="ECO:0000313" key="4">
    <source>
        <dbReference type="EMBL" id="SDL53113.1"/>
    </source>
</evidence>
<dbReference type="NCBIfam" id="TIGR04183">
    <property type="entry name" value="Por_Secre_tail"/>
    <property type="match status" value="1"/>
</dbReference>
<dbReference type="Pfam" id="PF12930">
    <property type="entry name" value="DUF3836"/>
    <property type="match status" value="1"/>
</dbReference>
<evidence type="ECO:0000256" key="1">
    <source>
        <dbReference type="SAM" id="MobiDB-lite"/>
    </source>
</evidence>
<dbReference type="EMBL" id="FNFO01000006">
    <property type="protein sequence ID" value="SDL53113.1"/>
    <property type="molecule type" value="Genomic_DNA"/>
</dbReference>
<dbReference type="InterPro" id="IPR026444">
    <property type="entry name" value="Secre_tail"/>
</dbReference>
<proteinExistence type="predicted"/>
<organism evidence="4 5">
    <name type="scientific">Catalinimonas alkaloidigena</name>
    <dbReference type="NCBI Taxonomy" id="1075417"/>
    <lineage>
        <taxon>Bacteria</taxon>
        <taxon>Pseudomonadati</taxon>
        <taxon>Bacteroidota</taxon>
        <taxon>Cytophagia</taxon>
        <taxon>Cytophagales</taxon>
        <taxon>Catalimonadaceae</taxon>
        <taxon>Catalinimonas</taxon>
    </lineage>
</organism>
<dbReference type="STRING" id="1075417.SAMN05421823_106254"/>
<keyword evidence="5" id="KW-1185">Reference proteome</keyword>
<reference evidence="4 5" key="1">
    <citation type="submission" date="2016-10" db="EMBL/GenBank/DDBJ databases">
        <authorList>
            <person name="de Groot N.N."/>
        </authorList>
    </citation>
    <scope>NUCLEOTIDE SEQUENCE [LARGE SCALE GENOMIC DNA]</scope>
    <source>
        <strain evidence="4 5">DSM 25186</strain>
    </source>
</reference>
<dbReference type="AlphaFoldDB" id="A0A1G9KUD3"/>
<name>A0A1G9KUD3_9BACT</name>
<sequence length="442" mass="50989">MIRTLTFSALSFATGLAFAQTQPHLSNGRTADLPPSASPKHPMLALPPAEAPLRLDSTVAYRFHSPEDSVKSLKYIPTVTTQGETSTQLLNGYEWNATEENWVHYTRSEAQSRPTEAPSPSTQVIWHLTRGYHDPAHVQSLWLGDASYNWDKDDSLWTGIRKEANVYNEAGQLTQLNLFSWNSYQHQWQDRFYSRVNYTYEEDGTWQGFTSDYWLDDELVEGYVEGQVTYEAEGAVTLVQTLLDRATETMEPIAKQHVTYDENDHLASWTSYKWDDAKDDWTGEMQITYAYTPSGQLLEATEYVWYAYDSVWAELSQYRFTYHETGERNAVSQYVWDQETEQWALWLKSYDYYNAVTSQRNALTTDTWHTYPNPVQGTLNVALPRETYQAQVRLFSLTGQLMQQTTLTQPHGQLDVRQTPAGTYFLELQTEQGRAVRKVVIQ</sequence>
<gene>
    <name evidence="4" type="ORF">SAMN05421823_106254</name>
</gene>
<dbReference type="OrthoDB" id="1488385at2"/>
<accession>A0A1G9KUD3</accession>
<dbReference type="RefSeq" id="WP_089684055.1">
    <property type="nucleotide sequence ID" value="NZ_FNFO01000006.1"/>
</dbReference>
<feature type="chain" id="PRO_5011461372" evidence="2">
    <location>
        <begin position="20"/>
        <end position="442"/>
    </location>
</feature>
<dbReference type="Gene3D" id="2.40.128.720">
    <property type="match status" value="2"/>
</dbReference>
<feature type="region of interest" description="Disordered" evidence="1">
    <location>
        <begin position="26"/>
        <end position="46"/>
    </location>
</feature>